<dbReference type="Gene3D" id="2.130.10.10">
    <property type="entry name" value="YVTN repeat-like/Quinoprotein amine dehydrogenase"/>
    <property type="match status" value="1"/>
</dbReference>
<evidence type="ECO:0000256" key="2">
    <source>
        <dbReference type="ARBA" id="ARBA00022737"/>
    </source>
</evidence>
<feature type="domain" description="WDR5-like beta-propeller" evidence="4">
    <location>
        <begin position="8"/>
        <end position="306"/>
    </location>
</feature>
<dbReference type="PANTHER" id="PTHR19879:SF9">
    <property type="entry name" value="TRANSCRIPTION INITIATION FACTOR TFIID SUBUNIT 5"/>
    <property type="match status" value="1"/>
</dbReference>
<evidence type="ECO:0000313" key="6">
    <source>
        <dbReference type="Proteomes" id="UP000316726"/>
    </source>
</evidence>
<dbReference type="PANTHER" id="PTHR19879">
    <property type="entry name" value="TRANSCRIPTION INITIATION FACTOR TFIID"/>
    <property type="match status" value="1"/>
</dbReference>
<protein>
    <submittedName>
        <fullName evidence="5">WD40 repeat domain-containing protein</fullName>
    </submittedName>
</protein>
<proteinExistence type="predicted"/>
<feature type="repeat" description="WD" evidence="3">
    <location>
        <begin position="52"/>
        <end position="93"/>
    </location>
</feature>
<sequence length="311" mass="33053">MERVKEYKHGKGVSCVKWSADGRLLASSSADGVVKIWSVGGGKGEVVREINGAGGGAGVNCVAWSPRGDRIATAADDKVVRVWDVGTGECVLSLQGHTHFVLSVAFSSRGNMLLTGSLDETVRVWEVSSGECLKELPAHSDPVSCVAFSPDSSIFASSSFDGLVRLWDTETGKCLQTVASNDNPPVTSVSFTPNGRYLLISSHGGDCGVRLWSLEGAEEVKVYGGHRNDKFSLASDVWTGVRLDASEPPVYIVSGSEDSDVYLWHVNTQQVVRRVPHSGVVLTCSANPKFPLLATGSLDNSVSVWKAQAAV</sequence>
<feature type="repeat" description="WD" evidence="3">
    <location>
        <begin position="274"/>
        <end position="311"/>
    </location>
</feature>
<keyword evidence="6" id="KW-1185">Reference proteome</keyword>
<dbReference type="EMBL" id="CP031035">
    <property type="protein sequence ID" value="QDZ19089.1"/>
    <property type="molecule type" value="Genomic_DNA"/>
</dbReference>
<gene>
    <name evidence="5" type="ORF">A3770_02p16070</name>
</gene>
<reference evidence="5 6" key="1">
    <citation type="submission" date="2018-07" db="EMBL/GenBank/DDBJ databases">
        <title>The complete nuclear genome of the prasinophyte Chloropicon primus (CCMP1205).</title>
        <authorList>
            <person name="Pombert J.-F."/>
            <person name="Otis C."/>
            <person name="Turmel M."/>
            <person name="Lemieux C."/>
        </authorList>
    </citation>
    <scope>NUCLEOTIDE SEQUENCE [LARGE SCALE GENOMIC DNA]</scope>
    <source>
        <strain evidence="5 6">CCMP1205</strain>
    </source>
</reference>
<feature type="repeat" description="WD" evidence="3">
    <location>
        <begin position="251"/>
        <end position="274"/>
    </location>
</feature>
<evidence type="ECO:0000256" key="1">
    <source>
        <dbReference type="ARBA" id="ARBA00022574"/>
    </source>
</evidence>
<dbReference type="Pfam" id="PF25175">
    <property type="entry name" value="Beta-prop_WDR5"/>
    <property type="match status" value="1"/>
</dbReference>
<feature type="repeat" description="WD" evidence="3">
    <location>
        <begin position="6"/>
        <end position="39"/>
    </location>
</feature>
<feature type="repeat" description="WD" evidence="3">
    <location>
        <begin position="94"/>
        <end position="135"/>
    </location>
</feature>
<dbReference type="InterPro" id="IPR059122">
    <property type="entry name" value="Beta-prop_WDR5-like"/>
</dbReference>
<organism evidence="5 6">
    <name type="scientific">Chloropicon primus</name>
    <dbReference type="NCBI Taxonomy" id="1764295"/>
    <lineage>
        <taxon>Eukaryota</taxon>
        <taxon>Viridiplantae</taxon>
        <taxon>Chlorophyta</taxon>
        <taxon>Chloropicophyceae</taxon>
        <taxon>Chloropicales</taxon>
        <taxon>Chloropicaceae</taxon>
        <taxon>Chloropicon</taxon>
    </lineage>
</organism>
<keyword evidence="2" id="KW-0677">Repeat</keyword>
<dbReference type="Proteomes" id="UP000316726">
    <property type="component" value="Chromosome 2"/>
</dbReference>
<dbReference type="PROSITE" id="PS00678">
    <property type="entry name" value="WD_REPEATS_1"/>
    <property type="match status" value="2"/>
</dbReference>
<dbReference type="PROSITE" id="PS50082">
    <property type="entry name" value="WD_REPEATS_2"/>
    <property type="match status" value="6"/>
</dbReference>
<dbReference type="STRING" id="1764295.A0A5B8MF80"/>
<keyword evidence="1 3" id="KW-0853">WD repeat</keyword>
<accession>A0A5B8MF80</accession>
<dbReference type="CDD" id="cd00200">
    <property type="entry name" value="WD40"/>
    <property type="match status" value="1"/>
</dbReference>
<evidence type="ECO:0000313" key="5">
    <source>
        <dbReference type="EMBL" id="QDZ19089.1"/>
    </source>
</evidence>
<dbReference type="InterPro" id="IPR015943">
    <property type="entry name" value="WD40/YVTN_repeat-like_dom_sf"/>
</dbReference>
<dbReference type="SMART" id="SM00320">
    <property type="entry name" value="WD40"/>
    <property type="match status" value="7"/>
</dbReference>
<feature type="repeat" description="WD" evidence="3">
    <location>
        <begin position="136"/>
        <end position="177"/>
    </location>
</feature>
<dbReference type="InterPro" id="IPR036322">
    <property type="entry name" value="WD40_repeat_dom_sf"/>
</dbReference>
<dbReference type="PRINTS" id="PR00320">
    <property type="entry name" value="GPROTEINBRPT"/>
</dbReference>
<evidence type="ECO:0000256" key="3">
    <source>
        <dbReference type="PROSITE-ProRule" id="PRU00221"/>
    </source>
</evidence>
<dbReference type="PROSITE" id="PS50294">
    <property type="entry name" value="WD_REPEATS_REGION"/>
    <property type="match status" value="5"/>
</dbReference>
<dbReference type="InterPro" id="IPR020472">
    <property type="entry name" value="WD40_PAC1"/>
</dbReference>
<dbReference type="InterPro" id="IPR019775">
    <property type="entry name" value="WD40_repeat_CS"/>
</dbReference>
<dbReference type="InterPro" id="IPR001680">
    <property type="entry name" value="WD40_rpt"/>
</dbReference>
<dbReference type="SUPFAM" id="SSF50978">
    <property type="entry name" value="WD40 repeat-like"/>
    <property type="match status" value="1"/>
</dbReference>
<dbReference type="AlphaFoldDB" id="A0A5B8MF80"/>
<evidence type="ECO:0000259" key="4">
    <source>
        <dbReference type="Pfam" id="PF25175"/>
    </source>
</evidence>
<name>A0A5B8MF80_9CHLO</name>
<dbReference type="OrthoDB" id="674604at2759"/>